<sequence length="72" mass="7950">MHTSHDETTYDRTIPVITTKQPDLRTDQTTGTASKAFSVINSPPVIIKTLWHSNISNTVLKSLTIDEIASNP</sequence>
<reference evidence="1 2" key="1">
    <citation type="journal article" date="2024" name="G3 (Bethesda)">
        <title>Genome assembly of Hibiscus sabdariffa L. provides insights into metabolisms of medicinal natural products.</title>
        <authorList>
            <person name="Kim T."/>
        </authorList>
    </citation>
    <scope>NUCLEOTIDE SEQUENCE [LARGE SCALE GENOMIC DNA]</scope>
    <source>
        <strain evidence="1">TK-2024</strain>
        <tissue evidence="1">Old leaves</tissue>
    </source>
</reference>
<keyword evidence="2" id="KW-1185">Reference proteome</keyword>
<evidence type="ECO:0000313" key="1">
    <source>
        <dbReference type="EMBL" id="KAK8514973.1"/>
    </source>
</evidence>
<gene>
    <name evidence="1" type="ORF">V6N12_001138</name>
</gene>
<accession>A0ABR2C6C6</accession>
<name>A0ABR2C6C6_9ROSI</name>
<dbReference type="Proteomes" id="UP001472677">
    <property type="component" value="Unassembled WGS sequence"/>
</dbReference>
<dbReference type="EMBL" id="JBBPBM010000065">
    <property type="protein sequence ID" value="KAK8514973.1"/>
    <property type="molecule type" value="Genomic_DNA"/>
</dbReference>
<organism evidence="1 2">
    <name type="scientific">Hibiscus sabdariffa</name>
    <name type="common">roselle</name>
    <dbReference type="NCBI Taxonomy" id="183260"/>
    <lineage>
        <taxon>Eukaryota</taxon>
        <taxon>Viridiplantae</taxon>
        <taxon>Streptophyta</taxon>
        <taxon>Embryophyta</taxon>
        <taxon>Tracheophyta</taxon>
        <taxon>Spermatophyta</taxon>
        <taxon>Magnoliopsida</taxon>
        <taxon>eudicotyledons</taxon>
        <taxon>Gunneridae</taxon>
        <taxon>Pentapetalae</taxon>
        <taxon>rosids</taxon>
        <taxon>malvids</taxon>
        <taxon>Malvales</taxon>
        <taxon>Malvaceae</taxon>
        <taxon>Malvoideae</taxon>
        <taxon>Hibiscus</taxon>
    </lineage>
</organism>
<comment type="caution">
    <text evidence="1">The sequence shown here is derived from an EMBL/GenBank/DDBJ whole genome shotgun (WGS) entry which is preliminary data.</text>
</comment>
<evidence type="ECO:0000313" key="2">
    <source>
        <dbReference type="Proteomes" id="UP001472677"/>
    </source>
</evidence>
<protein>
    <submittedName>
        <fullName evidence="1">Uncharacterized protein</fullName>
    </submittedName>
</protein>
<proteinExistence type="predicted"/>